<protein>
    <submittedName>
        <fullName evidence="1">Uncharacterized protein</fullName>
    </submittedName>
</protein>
<evidence type="ECO:0000313" key="1">
    <source>
        <dbReference type="EMBL" id="GES26357.1"/>
    </source>
</evidence>
<comment type="caution">
    <text evidence="1">The sequence shown here is derived from an EMBL/GenBank/DDBJ whole genome shotgun (WGS) entry which is preliminary data.</text>
</comment>
<gene>
    <name evidence="1" type="ORF">Aple_092560</name>
</gene>
<evidence type="ECO:0000313" key="2">
    <source>
        <dbReference type="Proteomes" id="UP000377595"/>
    </source>
</evidence>
<dbReference type="AlphaFoldDB" id="A0A5M3XZ00"/>
<keyword evidence="2" id="KW-1185">Reference proteome</keyword>
<name>A0A5M3XZ00_9ACTN</name>
<sequence>MEDLIGSTLTSHERRLTNMEARELRMLDSIGGIRSLVQDQTEQMRELTQAVNSNLLELTRALGGLSREMAEVKGSVVTLSRDMGEFRAETNARFEALEHGQAELREGQAELRADVTELKDGQAELREGQAELRETLGEVQKEVAGFRMWREEVHPKFSKLFAKSEGVTLKDAEPTLT</sequence>
<dbReference type="RefSeq" id="WP_155351091.1">
    <property type="nucleotide sequence ID" value="NZ_BAAAHM010000036.1"/>
</dbReference>
<organism evidence="1 2">
    <name type="scientific">Acrocarpospora pleiomorpha</name>
    <dbReference type="NCBI Taxonomy" id="90975"/>
    <lineage>
        <taxon>Bacteria</taxon>
        <taxon>Bacillati</taxon>
        <taxon>Actinomycetota</taxon>
        <taxon>Actinomycetes</taxon>
        <taxon>Streptosporangiales</taxon>
        <taxon>Streptosporangiaceae</taxon>
        <taxon>Acrocarpospora</taxon>
    </lineage>
</organism>
<dbReference type="Gene3D" id="1.10.287.1490">
    <property type="match status" value="1"/>
</dbReference>
<dbReference type="OrthoDB" id="4462506at2"/>
<dbReference type="Proteomes" id="UP000377595">
    <property type="component" value="Unassembled WGS sequence"/>
</dbReference>
<proteinExistence type="predicted"/>
<reference evidence="1 2" key="1">
    <citation type="submission" date="2019-10" db="EMBL/GenBank/DDBJ databases">
        <title>Whole genome shotgun sequence of Acrocarpospora pleiomorpha NBRC 16267.</title>
        <authorList>
            <person name="Ichikawa N."/>
            <person name="Kimura A."/>
            <person name="Kitahashi Y."/>
            <person name="Komaki H."/>
            <person name="Oguchi A."/>
        </authorList>
    </citation>
    <scope>NUCLEOTIDE SEQUENCE [LARGE SCALE GENOMIC DNA]</scope>
    <source>
        <strain evidence="1 2">NBRC 16267</strain>
    </source>
</reference>
<dbReference type="EMBL" id="BLAF01000085">
    <property type="protein sequence ID" value="GES26357.1"/>
    <property type="molecule type" value="Genomic_DNA"/>
</dbReference>
<accession>A0A5M3XZ00</accession>